<evidence type="ECO:0000313" key="1">
    <source>
        <dbReference type="EMBL" id="KYZ77897.1"/>
    </source>
</evidence>
<dbReference type="Gene3D" id="3.40.50.300">
    <property type="entry name" value="P-loop containing nucleotide triphosphate hydrolases"/>
    <property type="match status" value="1"/>
</dbReference>
<dbReference type="STRING" id="1794912.AXX12_16670"/>
<dbReference type="Proteomes" id="UP000076268">
    <property type="component" value="Unassembled WGS sequence"/>
</dbReference>
<dbReference type="InterPro" id="IPR048067">
    <property type="entry name" value="BREX_3_BrxF"/>
</dbReference>
<dbReference type="SUPFAM" id="SSF52540">
    <property type="entry name" value="P-loop containing nucleoside triphosphate hydrolases"/>
    <property type="match status" value="1"/>
</dbReference>
<evidence type="ECO:0000313" key="2">
    <source>
        <dbReference type="Proteomes" id="UP000076268"/>
    </source>
</evidence>
<dbReference type="RefSeq" id="WP_082816648.1">
    <property type="nucleotide sequence ID" value="NZ_LSGP01000005.1"/>
</dbReference>
<proteinExistence type="predicted"/>
<sequence length="152" mass="17273">MMVQRIVKFVHDTKTLDEKLVLIVGQPGSGKSNIMRELSAMRGWEYIDSRILVTEELLELMPKVRPVEAPQIMDSVLTKLEAEVILLDGIQALFAPVLQLDPLSMLRRLSRKHTIVSAWPGQFENGKLVFNQDGRLPYREYDAEGLSLVQVD</sequence>
<dbReference type="NCBIfam" id="NF033453">
    <property type="entry name" value="BREX_3_BrxF"/>
    <property type="match status" value="1"/>
</dbReference>
<dbReference type="InterPro" id="IPR027417">
    <property type="entry name" value="P-loop_NTPase"/>
</dbReference>
<gene>
    <name evidence="1" type="ORF">AXX12_16670</name>
</gene>
<keyword evidence="2" id="KW-1185">Reference proteome</keyword>
<name>A0A154BVG1_ANASB</name>
<dbReference type="AlphaFoldDB" id="A0A154BVG1"/>
<dbReference type="EMBL" id="LSGP01000005">
    <property type="protein sequence ID" value="KYZ77897.1"/>
    <property type="molecule type" value="Genomic_DNA"/>
</dbReference>
<evidence type="ECO:0008006" key="3">
    <source>
        <dbReference type="Google" id="ProtNLM"/>
    </source>
</evidence>
<reference evidence="1 2" key="1">
    <citation type="submission" date="2016-02" db="EMBL/GenBank/DDBJ databases">
        <title>Anaerosporomusa subterraneum gen. nov., sp. nov., a spore-forming obligate anaerobe isolated from saprolite.</title>
        <authorList>
            <person name="Choi J.K."/>
            <person name="Shah M."/>
            <person name="Yee N."/>
        </authorList>
    </citation>
    <scope>NUCLEOTIDE SEQUENCE [LARGE SCALE GENOMIC DNA]</scope>
    <source>
        <strain evidence="1 2">RU4</strain>
    </source>
</reference>
<comment type="caution">
    <text evidence="1">The sequence shown here is derived from an EMBL/GenBank/DDBJ whole genome shotgun (WGS) entry which is preliminary data.</text>
</comment>
<dbReference type="OrthoDB" id="7503064at2"/>
<accession>A0A154BVG1</accession>
<organism evidence="1 2">
    <name type="scientific">Anaerosporomusa subterranea</name>
    <dbReference type="NCBI Taxonomy" id="1794912"/>
    <lineage>
        <taxon>Bacteria</taxon>
        <taxon>Bacillati</taxon>
        <taxon>Bacillota</taxon>
        <taxon>Negativicutes</taxon>
        <taxon>Acetonemataceae</taxon>
        <taxon>Anaerosporomusa</taxon>
    </lineage>
</organism>
<protein>
    <recommendedName>
        <fullName evidence="3">BREX-3 system P-loop-containing protein BrxF</fullName>
    </recommendedName>
</protein>